<dbReference type="Proteomes" id="UP000009022">
    <property type="component" value="Unassembled WGS sequence"/>
</dbReference>
<dbReference type="Pfam" id="PF21365">
    <property type="entry name" value="Glyco_hydro_31_3rd"/>
    <property type="match status" value="1"/>
</dbReference>
<dbReference type="KEGG" id="tad:TRIADDRAFT_22473"/>
<dbReference type="RefSeq" id="XP_002110474.1">
    <property type="nucleotide sequence ID" value="XM_002110438.1"/>
</dbReference>
<comment type="similarity">
    <text evidence="1 4">Belongs to the glycosyl hydrolase 31 family.</text>
</comment>
<dbReference type="AlphaFoldDB" id="B3RS98"/>
<evidence type="ECO:0000256" key="4">
    <source>
        <dbReference type="RuleBase" id="RU361185"/>
    </source>
</evidence>
<proteinExistence type="inferred from homology"/>
<dbReference type="STRING" id="10228.B3RS98"/>
<dbReference type="Gene3D" id="2.60.40.1180">
    <property type="entry name" value="Golgi alpha-mannosidase II"/>
    <property type="match status" value="1"/>
</dbReference>
<sequence>MSKISEDCTSFTWQPTSNQWTSLCDCFRLDRGYWYSGSEMHEQFWPLKDAEIPSQPYISSYKLISYGSVLEKMWFNSNGLIVIANQTKQLSVQVTKNNLCLQSYATNHALQYQVCSHHDLKNVYQIYAKRLFELPTTAKDDDLFRTIIWTMSNQHMSINQSMVEYYADQIVRYQFNQSIIELGDDYSTAHGDFDFDQNRFPNVSKTIFQLHQWGLKISLSVSVIASINSQTFQQGIENNYWVRRKDKYSQDVLAIIKWSRGNGVLLDVTNPQARRWFTSRLIKFQHDYHIDYFNFLHGEADYLPADMVTFGTLDDPNHYTRLFNKMVSDIASVSFVEAAYQAQQLNPIIQMQRKDSSWSNVTGLPSIIPSAITLGLIGYPLFTPATINNFDFTTLSTKLDRDLYIRWIQLSSYLPILKLSTGPWNFDVQAIAFLQKLIQFRRQFLVPKFIQINQQLTSTGLPIVRPIWWLAPKDTTAQNIFDEFLIGDDILVAPIVQKKTNSRKIYLPRGYWFDAISKTNFSVAVGRWLTNYVTQYTQVAYFIYSPWK</sequence>
<dbReference type="PANTHER" id="PTHR43053:SF4">
    <property type="entry name" value="MYOGENESIS-REGULATING GLYCOSIDASE"/>
    <property type="match status" value="1"/>
</dbReference>
<evidence type="ECO:0008006" key="9">
    <source>
        <dbReference type="Google" id="ProtNLM"/>
    </source>
</evidence>
<dbReference type="InterPro" id="IPR050985">
    <property type="entry name" value="Alpha-glycosidase_related"/>
</dbReference>
<dbReference type="GeneID" id="6751689"/>
<dbReference type="GO" id="GO:0005975">
    <property type="term" value="P:carbohydrate metabolic process"/>
    <property type="evidence" value="ECO:0007669"/>
    <property type="project" value="InterPro"/>
</dbReference>
<reference evidence="7 8" key="1">
    <citation type="journal article" date="2008" name="Nature">
        <title>The Trichoplax genome and the nature of placozoans.</title>
        <authorList>
            <person name="Srivastava M."/>
            <person name="Begovic E."/>
            <person name="Chapman J."/>
            <person name="Putnam N.H."/>
            <person name="Hellsten U."/>
            <person name="Kawashima T."/>
            <person name="Kuo A."/>
            <person name="Mitros T."/>
            <person name="Salamov A."/>
            <person name="Carpenter M.L."/>
            <person name="Signorovitch A.Y."/>
            <person name="Moreno M.A."/>
            <person name="Kamm K."/>
            <person name="Grimwood J."/>
            <person name="Schmutz J."/>
            <person name="Shapiro H."/>
            <person name="Grigoriev I.V."/>
            <person name="Buss L.W."/>
            <person name="Schierwater B."/>
            <person name="Dellaporta S.L."/>
            <person name="Rokhsar D.S."/>
        </authorList>
    </citation>
    <scope>NUCLEOTIDE SEQUENCE [LARGE SCALE GENOMIC DNA]</scope>
    <source>
        <strain evidence="7 8">Grell-BS-1999</strain>
    </source>
</reference>
<evidence type="ECO:0000259" key="6">
    <source>
        <dbReference type="Pfam" id="PF21365"/>
    </source>
</evidence>
<keyword evidence="8" id="KW-1185">Reference proteome</keyword>
<dbReference type="CDD" id="cd06592">
    <property type="entry name" value="GH31_NET37"/>
    <property type="match status" value="1"/>
</dbReference>
<dbReference type="PhylomeDB" id="B3RS98"/>
<dbReference type="GO" id="GO:0004553">
    <property type="term" value="F:hydrolase activity, hydrolyzing O-glycosyl compounds"/>
    <property type="evidence" value="ECO:0007669"/>
    <property type="project" value="InterPro"/>
</dbReference>
<accession>B3RS98</accession>
<gene>
    <name evidence="7" type="ORF">TRIADDRAFT_22473</name>
</gene>
<dbReference type="OMA" id="NDIMAQT"/>
<dbReference type="SUPFAM" id="SSF51445">
    <property type="entry name" value="(Trans)glycosidases"/>
    <property type="match status" value="1"/>
</dbReference>
<dbReference type="PANTHER" id="PTHR43053">
    <property type="entry name" value="GLYCOSIDASE FAMILY 31"/>
    <property type="match status" value="1"/>
</dbReference>
<dbReference type="Pfam" id="PF01055">
    <property type="entry name" value="Glyco_hydro_31_2nd"/>
    <property type="match status" value="1"/>
</dbReference>
<evidence type="ECO:0000259" key="5">
    <source>
        <dbReference type="Pfam" id="PF01055"/>
    </source>
</evidence>
<keyword evidence="3 4" id="KW-0326">Glycosidase</keyword>
<dbReference type="InterPro" id="IPR017853">
    <property type="entry name" value="GH"/>
</dbReference>
<dbReference type="CTD" id="6751689"/>
<organism evidence="7 8">
    <name type="scientific">Trichoplax adhaerens</name>
    <name type="common">Trichoplax reptans</name>
    <dbReference type="NCBI Taxonomy" id="10228"/>
    <lineage>
        <taxon>Eukaryota</taxon>
        <taxon>Metazoa</taxon>
        <taxon>Placozoa</taxon>
        <taxon>Uniplacotomia</taxon>
        <taxon>Trichoplacea</taxon>
        <taxon>Trichoplacidae</taxon>
        <taxon>Trichoplax</taxon>
    </lineage>
</organism>
<dbReference type="InterPro" id="IPR048395">
    <property type="entry name" value="Glyco_hydro_31_C"/>
</dbReference>
<evidence type="ECO:0000256" key="3">
    <source>
        <dbReference type="ARBA" id="ARBA00023295"/>
    </source>
</evidence>
<dbReference type="InterPro" id="IPR000322">
    <property type="entry name" value="Glyco_hydro_31_TIM"/>
</dbReference>
<feature type="domain" description="Glycoside hydrolase family 31 TIM barrel" evidence="5">
    <location>
        <begin position="159"/>
        <end position="445"/>
    </location>
</feature>
<feature type="domain" description="Glycosyl hydrolase family 31 C-terminal" evidence="6">
    <location>
        <begin position="460"/>
        <end position="523"/>
    </location>
</feature>
<dbReference type="EMBL" id="DS985243">
    <property type="protein sequence ID" value="EDV26478.1"/>
    <property type="molecule type" value="Genomic_DNA"/>
</dbReference>
<dbReference type="SMR" id="B3RS98"/>
<keyword evidence="2 4" id="KW-0378">Hydrolase</keyword>
<protein>
    <recommendedName>
        <fullName evidence="9">Glycoside hydrolase family 31 N-terminal domain-containing protein</fullName>
    </recommendedName>
</protein>
<dbReference type="InParanoid" id="B3RS98"/>
<evidence type="ECO:0000313" key="8">
    <source>
        <dbReference type="Proteomes" id="UP000009022"/>
    </source>
</evidence>
<evidence type="ECO:0000313" key="7">
    <source>
        <dbReference type="EMBL" id="EDV26478.1"/>
    </source>
</evidence>
<dbReference type="InterPro" id="IPR013780">
    <property type="entry name" value="Glyco_hydro_b"/>
</dbReference>
<dbReference type="OrthoDB" id="10070917at2759"/>
<evidence type="ECO:0000256" key="2">
    <source>
        <dbReference type="ARBA" id="ARBA00022801"/>
    </source>
</evidence>
<evidence type="ECO:0000256" key="1">
    <source>
        <dbReference type="ARBA" id="ARBA00007806"/>
    </source>
</evidence>
<dbReference type="Gene3D" id="3.20.20.80">
    <property type="entry name" value="Glycosidases"/>
    <property type="match status" value="1"/>
</dbReference>
<dbReference type="SUPFAM" id="SSF51011">
    <property type="entry name" value="Glycosyl hydrolase domain"/>
    <property type="match status" value="1"/>
</dbReference>
<name>B3RS98_TRIAD</name>
<dbReference type="FunCoup" id="B3RS98">
    <property type="interactions" value="185"/>
</dbReference>
<dbReference type="HOGENOM" id="CLU_008294_0_0_1"/>
<dbReference type="eggNOG" id="KOG1065">
    <property type="taxonomic scope" value="Eukaryota"/>
</dbReference>